<gene>
    <name evidence="2" type="ORF">GCM10023189_19190</name>
</gene>
<evidence type="ECO:0000313" key="2">
    <source>
        <dbReference type="EMBL" id="GAA4453707.1"/>
    </source>
</evidence>
<reference evidence="3" key="1">
    <citation type="journal article" date="2019" name="Int. J. Syst. Evol. Microbiol.">
        <title>The Global Catalogue of Microorganisms (GCM) 10K type strain sequencing project: providing services to taxonomists for standard genome sequencing and annotation.</title>
        <authorList>
            <consortium name="The Broad Institute Genomics Platform"/>
            <consortium name="The Broad Institute Genome Sequencing Center for Infectious Disease"/>
            <person name="Wu L."/>
            <person name="Ma J."/>
        </authorList>
    </citation>
    <scope>NUCLEOTIDE SEQUENCE [LARGE SCALE GENOMIC DNA]</scope>
    <source>
        <strain evidence="3">JCM 17927</strain>
    </source>
</reference>
<dbReference type="Pfam" id="PF01182">
    <property type="entry name" value="Glucosamine_iso"/>
    <property type="match status" value="1"/>
</dbReference>
<organism evidence="2 3">
    <name type="scientific">Nibrella saemangeumensis</name>
    <dbReference type="NCBI Taxonomy" id="1084526"/>
    <lineage>
        <taxon>Bacteria</taxon>
        <taxon>Pseudomonadati</taxon>
        <taxon>Bacteroidota</taxon>
        <taxon>Cytophagia</taxon>
        <taxon>Cytophagales</taxon>
        <taxon>Spirosomataceae</taxon>
        <taxon>Nibrella</taxon>
    </lineage>
</organism>
<dbReference type="EMBL" id="BAABHD010000022">
    <property type="protein sequence ID" value="GAA4453707.1"/>
    <property type="molecule type" value="Genomic_DNA"/>
</dbReference>
<evidence type="ECO:0000259" key="1">
    <source>
        <dbReference type="Pfam" id="PF01182"/>
    </source>
</evidence>
<dbReference type="Gene3D" id="3.40.50.1360">
    <property type="match status" value="1"/>
</dbReference>
<dbReference type="SUPFAM" id="SSF100950">
    <property type="entry name" value="NagB/RpiA/CoA transferase-like"/>
    <property type="match status" value="1"/>
</dbReference>
<name>A0ABP8MQJ3_9BACT</name>
<accession>A0ABP8MQJ3</accession>
<sequence length="261" mass="28722">MSQPLKSETVDSLRVNVYENRQVMGAAAGRDVAAKINEVLAQQETIRLIFAAAPSQNELLDYLASAPGIDWSRIDVFHMDEYVGLPEDAPQRFALFLRRKLFDQVAPRNVYLIDGSAPDADAACRDYAERLRQAPIDLVCLGIGENGHIAFNDPPVADFDDPNLIKRVELDEVCRQQQVNDGCFPTFDAVPKEALTLTIPALMAGHYLFCVVPGKTKTAAVQNVLTGPITTACPASILRTHPACTLYVDTDSYGWAERREG</sequence>
<keyword evidence="3" id="KW-1185">Reference proteome</keyword>
<feature type="domain" description="Glucosamine/galactosamine-6-phosphate isomerase" evidence="1">
    <location>
        <begin position="21"/>
        <end position="240"/>
    </location>
</feature>
<dbReference type="CDD" id="cd01399">
    <property type="entry name" value="GlcN6P_deaminase"/>
    <property type="match status" value="1"/>
</dbReference>
<dbReference type="InterPro" id="IPR006148">
    <property type="entry name" value="Glc/Gal-6P_isomerase"/>
</dbReference>
<proteinExistence type="predicted"/>
<protein>
    <submittedName>
        <fullName evidence="2">Glucosamine-6-phosphate deaminase</fullName>
    </submittedName>
</protein>
<comment type="caution">
    <text evidence="2">The sequence shown here is derived from an EMBL/GenBank/DDBJ whole genome shotgun (WGS) entry which is preliminary data.</text>
</comment>
<dbReference type="PANTHER" id="PTHR11280">
    <property type="entry name" value="GLUCOSAMINE-6-PHOSPHATE ISOMERASE"/>
    <property type="match status" value="1"/>
</dbReference>
<evidence type="ECO:0000313" key="3">
    <source>
        <dbReference type="Proteomes" id="UP001501175"/>
    </source>
</evidence>
<dbReference type="InterPro" id="IPR037171">
    <property type="entry name" value="NagB/RpiA_transferase-like"/>
</dbReference>
<dbReference type="InterPro" id="IPR004547">
    <property type="entry name" value="Glucosamine6P_isomerase"/>
</dbReference>
<dbReference type="Proteomes" id="UP001501175">
    <property type="component" value="Unassembled WGS sequence"/>
</dbReference>
<dbReference type="PANTHER" id="PTHR11280:SF6">
    <property type="entry name" value="GLUCOSAMINE-6-PHOSPHATE ISOMERASE NAGB"/>
    <property type="match status" value="1"/>
</dbReference>
<dbReference type="RefSeq" id="WP_345242907.1">
    <property type="nucleotide sequence ID" value="NZ_BAABHD010000022.1"/>
</dbReference>